<dbReference type="Pfam" id="PF07977">
    <property type="entry name" value="FabA"/>
    <property type="match status" value="1"/>
</dbReference>
<evidence type="ECO:0000256" key="4">
    <source>
        <dbReference type="ARBA" id="ARBA00013167"/>
    </source>
</evidence>
<organism evidence="11 12">
    <name type="scientific">Kroppenstedtia pulmonis</name>
    <dbReference type="NCBI Taxonomy" id="1380685"/>
    <lineage>
        <taxon>Bacteria</taxon>
        <taxon>Bacillati</taxon>
        <taxon>Bacillota</taxon>
        <taxon>Bacilli</taxon>
        <taxon>Bacillales</taxon>
        <taxon>Thermoactinomycetaceae</taxon>
        <taxon>Kroppenstedtia</taxon>
    </lineage>
</organism>
<accession>A0A7D3XZ09</accession>
<evidence type="ECO:0000256" key="1">
    <source>
        <dbReference type="ARBA" id="ARBA00001055"/>
    </source>
</evidence>
<dbReference type="Gene3D" id="3.10.129.10">
    <property type="entry name" value="Hotdog Thioesterase"/>
    <property type="match status" value="1"/>
</dbReference>
<evidence type="ECO:0000256" key="6">
    <source>
        <dbReference type="ARBA" id="ARBA00022516"/>
    </source>
</evidence>
<evidence type="ECO:0000256" key="5">
    <source>
        <dbReference type="ARBA" id="ARBA00022490"/>
    </source>
</evidence>
<dbReference type="RefSeq" id="WP_173219665.1">
    <property type="nucleotide sequence ID" value="NZ_CP048104.1"/>
</dbReference>
<dbReference type="InterPro" id="IPR013114">
    <property type="entry name" value="FabA_FabZ"/>
</dbReference>
<sequence length="149" mass="16389">MNTARGYLDFDDVRRLLPHSYPFLLVDVVEEVEPGTRIVCRKNITGNEWMFPGHFSQRAIYPGVLLIEGMAQAAVLMFRSDNSFDVGENATFMLAACKSRFLQPVVPGDQVCYEVNVIKMISTGGVVTALAKVSGDVVAKADLTFSVKP</sequence>
<comment type="function">
    <text evidence="10">Involved in unsaturated fatty acids biosynthesis. Catalyzes the dehydration of short chain beta-hydroxyacyl-ACPs and long chain saturated and unsaturated beta-hydroxyacyl-ACPs.</text>
</comment>
<dbReference type="PANTHER" id="PTHR30272">
    <property type="entry name" value="3-HYDROXYACYL-[ACYL-CARRIER-PROTEIN] DEHYDRATASE"/>
    <property type="match status" value="1"/>
</dbReference>
<keyword evidence="8" id="KW-0443">Lipid metabolism</keyword>
<comment type="subcellular location">
    <subcellularLocation>
        <location evidence="2">Cytoplasm</location>
    </subcellularLocation>
</comment>
<dbReference type="KEGG" id="kpul:GXN76_01465"/>
<dbReference type="EMBL" id="CP048104">
    <property type="protein sequence ID" value="QKG83260.1"/>
    <property type="molecule type" value="Genomic_DNA"/>
</dbReference>
<dbReference type="FunFam" id="3.10.129.10:FF:000001">
    <property type="entry name" value="3-hydroxyacyl-[acyl-carrier-protein] dehydratase FabZ"/>
    <property type="match status" value="1"/>
</dbReference>
<evidence type="ECO:0000256" key="8">
    <source>
        <dbReference type="ARBA" id="ARBA00023098"/>
    </source>
</evidence>
<dbReference type="GO" id="GO:0016020">
    <property type="term" value="C:membrane"/>
    <property type="evidence" value="ECO:0007669"/>
    <property type="project" value="GOC"/>
</dbReference>
<dbReference type="GO" id="GO:0009245">
    <property type="term" value="P:lipid A biosynthetic process"/>
    <property type="evidence" value="ECO:0007669"/>
    <property type="project" value="UniProtKB-KW"/>
</dbReference>
<dbReference type="AlphaFoldDB" id="A0A7D3XZ09"/>
<evidence type="ECO:0000256" key="10">
    <source>
        <dbReference type="ARBA" id="ARBA00025049"/>
    </source>
</evidence>
<dbReference type="GO" id="GO:0005737">
    <property type="term" value="C:cytoplasm"/>
    <property type="evidence" value="ECO:0007669"/>
    <property type="project" value="UniProtKB-SubCell"/>
</dbReference>
<protein>
    <recommendedName>
        <fullName evidence="4">3-hydroxyacyl-[acyl-carrier-protein] dehydratase</fullName>
        <ecNumber evidence="4">4.2.1.59</ecNumber>
    </recommendedName>
</protein>
<comment type="catalytic activity">
    <reaction evidence="1">
        <text>a (3R)-hydroxyacyl-[ACP] = a (2E)-enoyl-[ACP] + H2O</text>
        <dbReference type="Rhea" id="RHEA:13097"/>
        <dbReference type="Rhea" id="RHEA-COMP:9925"/>
        <dbReference type="Rhea" id="RHEA-COMP:9945"/>
        <dbReference type="ChEBI" id="CHEBI:15377"/>
        <dbReference type="ChEBI" id="CHEBI:78784"/>
        <dbReference type="ChEBI" id="CHEBI:78827"/>
        <dbReference type="EC" id="4.2.1.59"/>
    </reaction>
</comment>
<evidence type="ECO:0000313" key="11">
    <source>
        <dbReference type="EMBL" id="QKG83260.1"/>
    </source>
</evidence>
<dbReference type="GO" id="GO:0019171">
    <property type="term" value="F:(3R)-hydroxyacyl-[acyl-carrier-protein] dehydratase activity"/>
    <property type="evidence" value="ECO:0007669"/>
    <property type="project" value="UniProtKB-EC"/>
</dbReference>
<dbReference type="EC" id="4.2.1.59" evidence="4"/>
<dbReference type="SUPFAM" id="SSF54637">
    <property type="entry name" value="Thioesterase/thiol ester dehydrase-isomerase"/>
    <property type="match status" value="1"/>
</dbReference>
<evidence type="ECO:0000256" key="3">
    <source>
        <dbReference type="ARBA" id="ARBA00009174"/>
    </source>
</evidence>
<dbReference type="NCBIfam" id="NF000582">
    <property type="entry name" value="PRK00006.1"/>
    <property type="match status" value="1"/>
</dbReference>
<proteinExistence type="inferred from homology"/>
<dbReference type="CDD" id="cd01288">
    <property type="entry name" value="FabZ"/>
    <property type="match status" value="1"/>
</dbReference>
<dbReference type="InterPro" id="IPR029069">
    <property type="entry name" value="HotDog_dom_sf"/>
</dbReference>
<keyword evidence="9 11" id="KW-0456">Lyase</keyword>
<reference evidence="11 12" key="1">
    <citation type="submission" date="2020-01" db="EMBL/GenBank/DDBJ databases">
        <authorList>
            <person name="Gulvik C.A."/>
            <person name="Batra D.G."/>
        </authorList>
    </citation>
    <scope>NUCLEOTIDE SEQUENCE [LARGE SCALE GENOMIC DNA]</scope>
    <source>
        <strain evidence="11 12">W9323</strain>
    </source>
</reference>
<keyword evidence="6" id="KW-0444">Lipid biosynthesis</keyword>
<evidence type="ECO:0000256" key="7">
    <source>
        <dbReference type="ARBA" id="ARBA00022556"/>
    </source>
</evidence>
<keyword evidence="7" id="KW-0441">Lipid A biosynthesis</keyword>
<keyword evidence="12" id="KW-1185">Reference proteome</keyword>
<comment type="similarity">
    <text evidence="3">Belongs to the thioester dehydratase family. FabZ subfamily.</text>
</comment>
<evidence type="ECO:0000313" key="12">
    <source>
        <dbReference type="Proteomes" id="UP000503088"/>
    </source>
</evidence>
<keyword evidence="5" id="KW-0963">Cytoplasm</keyword>
<evidence type="ECO:0000256" key="2">
    <source>
        <dbReference type="ARBA" id="ARBA00004496"/>
    </source>
</evidence>
<dbReference type="PANTHER" id="PTHR30272:SF1">
    <property type="entry name" value="3-HYDROXYACYL-[ACYL-CARRIER-PROTEIN] DEHYDRATASE"/>
    <property type="match status" value="1"/>
</dbReference>
<dbReference type="Proteomes" id="UP000503088">
    <property type="component" value="Chromosome"/>
</dbReference>
<evidence type="ECO:0000256" key="9">
    <source>
        <dbReference type="ARBA" id="ARBA00023239"/>
    </source>
</evidence>
<gene>
    <name evidence="11" type="primary">fabZ</name>
    <name evidence="11" type="ORF">GXN76_01465</name>
</gene>
<name>A0A7D3XZ09_9BACL</name>